<dbReference type="EMBL" id="CM045764">
    <property type="protein sequence ID" value="KAI8005833.1"/>
    <property type="molecule type" value="Genomic_DNA"/>
</dbReference>
<keyword evidence="1" id="KW-0418">Kinase</keyword>
<gene>
    <name evidence="1" type="ORF">LOK49_LG07G01149</name>
</gene>
<protein>
    <submittedName>
        <fullName evidence="1">Serine/threonine-protein kinase PCRK1</fullName>
    </submittedName>
</protein>
<proteinExistence type="predicted"/>
<name>A0ACC0GZ55_9ERIC</name>
<sequence length="97" mass="10911">MKFANCFYYFKDRTRIREQRSTPILKIRSKSKSNSSAADSAINGFNRLLMIGEGGFGSMFKGSIKAADGKGDPIVVAIKMLDRNGFQVYFDFQNNPK</sequence>
<keyword evidence="2" id="KW-1185">Reference proteome</keyword>
<dbReference type="Proteomes" id="UP001060215">
    <property type="component" value="Chromosome 7"/>
</dbReference>
<evidence type="ECO:0000313" key="1">
    <source>
        <dbReference type="EMBL" id="KAI8005833.1"/>
    </source>
</evidence>
<keyword evidence="1" id="KW-0808">Transferase</keyword>
<comment type="caution">
    <text evidence="1">The sequence shown here is derived from an EMBL/GenBank/DDBJ whole genome shotgun (WGS) entry which is preliminary data.</text>
</comment>
<organism evidence="1 2">
    <name type="scientific">Camellia lanceoleosa</name>
    <dbReference type="NCBI Taxonomy" id="1840588"/>
    <lineage>
        <taxon>Eukaryota</taxon>
        <taxon>Viridiplantae</taxon>
        <taxon>Streptophyta</taxon>
        <taxon>Embryophyta</taxon>
        <taxon>Tracheophyta</taxon>
        <taxon>Spermatophyta</taxon>
        <taxon>Magnoliopsida</taxon>
        <taxon>eudicotyledons</taxon>
        <taxon>Gunneridae</taxon>
        <taxon>Pentapetalae</taxon>
        <taxon>asterids</taxon>
        <taxon>Ericales</taxon>
        <taxon>Theaceae</taxon>
        <taxon>Camellia</taxon>
    </lineage>
</organism>
<evidence type="ECO:0000313" key="2">
    <source>
        <dbReference type="Proteomes" id="UP001060215"/>
    </source>
</evidence>
<reference evidence="1 2" key="1">
    <citation type="journal article" date="2022" name="Plant J.">
        <title>Chromosome-level genome of Camellia lanceoleosa provides a valuable resource for understanding genome evolution and self-incompatibility.</title>
        <authorList>
            <person name="Gong W."/>
            <person name="Xiao S."/>
            <person name="Wang L."/>
            <person name="Liao Z."/>
            <person name="Chang Y."/>
            <person name="Mo W."/>
            <person name="Hu G."/>
            <person name="Li W."/>
            <person name="Zhao G."/>
            <person name="Zhu H."/>
            <person name="Hu X."/>
            <person name="Ji K."/>
            <person name="Xiang X."/>
            <person name="Song Q."/>
            <person name="Yuan D."/>
            <person name="Jin S."/>
            <person name="Zhang L."/>
        </authorList>
    </citation>
    <scope>NUCLEOTIDE SEQUENCE [LARGE SCALE GENOMIC DNA]</scope>
    <source>
        <strain evidence="1">SQ_2022a</strain>
    </source>
</reference>
<accession>A0ACC0GZ55</accession>